<proteinExistence type="predicted"/>
<accession>A0A124BSC5</accession>
<organism evidence="1 2">
    <name type="scientific">Deinococcus grandis</name>
    <dbReference type="NCBI Taxonomy" id="57498"/>
    <lineage>
        <taxon>Bacteria</taxon>
        <taxon>Thermotogati</taxon>
        <taxon>Deinococcota</taxon>
        <taxon>Deinococci</taxon>
        <taxon>Deinococcales</taxon>
        <taxon>Deinococcaceae</taxon>
        <taxon>Deinococcus</taxon>
    </lineage>
</organism>
<name>A0A124BSC5_9DEIO</name>
<evidence type="ECO:0000313" key="1">
    <source>
        <dbReference type="EMBL" id="GAQ23911.1"/>
    </source>
</evidence>
<gene>
    <name evidence="1" type="ORF">DEIGR_400044</name>
</gene>
<dbReference type="EMBL" id="BCMS01000006">
    <property type="protein sequence ID" value="GAQ23911.1"/>
    <property type="molecule type" value="Genomic_DNA"/>
</dbReference>
<reference evidence="2" key="1">
    <citation type="submission" date="2015-11" db="EMBL/GenBank/DDBJ databases">
        <title>Draft Genome Sequence of the Radioresistant Bacterium Deinococcus grandis, Isolated from Freshwater Fish in Japan.</title>
        <authorList>
            <person name="Satoh K."/>
            <person name="Onodera T."/>
            <person name="Omoso K."/>
            <person name="Takeda-Yano K."/>
            <person name="Katayama T."/>
            <person name="Oono Y."/>
            <person name="Narumi I."/>
        </authorList>
    </citation>
    <scope>NUCLEOTIDE SEQUENCE [LARGE SCALE GENOMIC DNA]</scope>
    <source>
        <strain evidence="2">ATCC 43672</strain>
    </source>
</reference>
<dbReference type="Proteomes" id="UP000056209">
    <property type="component" value="Unassembled WGS sequence"/>
</dbReference>
<comment type="caution">
    <text evidence="1">The sequence shown here is derived from an EMBL/GenBank/DDBJ whole genome shotgun (WGS) entry which is preliminary data.</text>
</comment>
<evidence type="ECO:0000313" key="2">
    <source>
        <dbReference type="Proteomes" id="UP000056209"/>
    </source>
</evidence>
<sequence>MTVYGIKQSLRGICSKCGAPDGVRFETNVLLCPRCTTVQGTTDAADDHLERLIDSALHAFMDAWEVNPVFSAAPAALADLIAENLNGALERVQEQREMAGEQ</sequence>
<keyword evidence="2" id="KW-1185">Reference proteome</keyword>
<dbReference type="AlphaFoldDB" id="A0A124BSC5"/>
<dbReference type="RefSeq" id="WP_058980069.1">
    <property type="nucleotide sequence ID" value="NZ_BCMS01000006.1"/>
</dbReference>
<protein>
    <submittedName>
        <fullName evidence="1">Uncharacterized protein</fullName>
    </submittedName>
</protein>